<feature type="domain" description="DUF7479" evidence="1">
    <location>
        <begin position="7"/>
        <end position="65"/>
    </location>
</feature>
<dbReference type="InterPro" id="IPR054656">
    <property type="entry name" value="DVU_1557-like"/>
</dbReference>
<evidence type="ECO:0000259" key="1">
    <source>
        <dbReference type="Pfam" id="PF24292"/>
    </source>
</evidence>
<proteinExistence type="predicted"/>
<organism evidence="2 3">
    <name type="scientific">Sporobacter termitidis DSM 10068</name>
    <dbReference type="NCBI Taxonomy" id="1123282"/>
    <lineage>
        <taxon>Bacteria</taxon>
        <taxon>Bacillati</taxon>
        <taxon>Bacillota</taxon>
        <taxon>Clostridia</taxon>
        <taxon>Eubacteriales</taxon>
        <taxon>Oscillospiraceae</taxon>
        <taxon>Sporobacter</taxon>
    </lineage>
</organism>
<dbReference type="OrthoDB" id="1753012at2"/>
<reference evidence="2 3" key="1">
    <citation type="submission" date="2016-11" db="EMBL/GenBank/DDBJ databases">
        <authorList>
            <person name="Jaros S."/>
            <person name="Januszkiewicz K."/>
            <person name="Wedrychowicz H."/>
        </authorList>
    </citation>
    <scope>NUCLEOTIDE SEQUENCE [LARGE SCALE GENOMIC DNA]</scope>
    <source>
        <strain evidence="2 3">DSM 10068</strain>
    </source>
</reference>
<dbReference type="AlphaFoldDB" id="A0A1M5ZBV9"/>
<dbReference type="Proteomes" id="UP000183995">
    <property type="component" value="Unassembled WGS sequence"/>
</dbReference>
<dbReference type="NCBIfam" id="NF045645">
    <property type="entry name" value="DVU_1557_fam"/>
    <property type="match status" value="1"/>
</dbReference>
<keyword evidence="3" id="KW-1185">Reference proteome</keyword>
<name>A0A1M5ZBV9_9FIRM</name>
<evidence type="ECO:0000313" key="3">
    <source>
        <dbReference type="Proteomes" id="UP000183995"/>
    </source>
</evidence>
<evidence type="ECO:0000313" key="2">
    <source>
        <dbReference type="EMBL" id="SHI21383.1"/>
    </source>
</evidence>
<dbReference type="EMBL" id="FQXV01000016">
    <property type="protein sequence ID" value="SHI21383.1"/>
    <property type="molecule type" value="Genomic_DNA"/>
</dbReference>
<protein>
    <recommendedName>
        <fullName evidence="1">DUF7479 domain-containing protein</fullName>
    </recommendedName>
</protein>
<dbReference type="InterPro" id="IPR055902">
    <property type="entry name" value="DUF7479"/>
</dbReference>
<sequence length="65" mass="7451">MDSNEKTWKCGKCGVPLVVKKTVFSYLGRTFTHEVQRCPKCGNVFIPRDLAEGRMAEVEQQMEDK</sequence>
<dbReference type="RefSeq" id="WP_073081969.1">
    <property type="nucleotide sequence ID" value="NZ_FQXV01000016.1"/>
</dbReference>
<gene>
    <name evidence="2" type="ORF">SAMN02745823_03464</name>
</gene>
<dbReference type="STRING" id="1123282.SAMN02745823_03464"/>
<dbReference type="Pfam" id="PF24292">
    <property type="entry name" value="DUF7479"/>
    <property type="match status" value="1"/>
</dbReference>
<accession>A0A1M5ZBV9</accession>